<keyword evidence="6 8" id="KW-1133">Transmembrane helix</keyword>
<evidence type="ECO:0000256" key="1">
    <source>
        <dbReference type="ARBA" id="ARBA00004651"/>
    </source>
</evidence>
<evidence type="ECO:0008006" key="11">
    <source>
        <dbReference type="Google" id="ProtNLM"/>
    </source>
</evidence>
<protein>
    <recommendedName>
        <fullName evidence="11">AI-2E family transporter</fullName>
    </recommendedName>
</protein>
<dbReference type="OrthoDB" id="9793390at2"/>
<evidence type="ECO:0000256" key="4">
    <source>
        <dbReference type="ARBA" id="ARBA00022475"/>
    </source>
</evidence>
<reference evidence="10" key="1">
    <citation type="submission" date="2017-04" db="EMBL/GenBank/DDBJ databases">
        <authorList>
            <person name="Song Y."/>
            <person name="Cho B.-K."/>
        </authorList>
    </citation>
    <scope>NUCLEOTIDE SEQUENCE [LARGE SCALE GENOMIC DNA]</scope>
    <source>
        <strain evidence="10">SL1</strain>
    </source>
</reference>
<dbReference type="PANTHER" id="PTHR21716:SF53">
    <property type="entry name" value="PERMEASE PERM-RELATED"/>
    <property type="match status" value="1"/>
</dbReference>
<feature type="transmembrane region" description="Helical" evidence="8">
    <location>
        <begin position="75"/>
        <end position="96"/>
    </location>
</feature>
<organism evidence="9 10">
    <name type="scientific">Clostridium drakei</name>
    <dbReference type="NCBI Taxonomy" id="332101"/>
    <lineage>
        <taxon>Bacteria</taxon>
        <taxon>Bacillati</taxon>
        <taxon>Bacillota</taxon>
        <taxon>Clostridia</taxon>
        <taxon>Eubacteriales</taxon>
        <taxon>Clostridiaceae</taxon>
        <taxon>Clostridium</taxon>
    </lineage>
</organism>
<dbReference type="EMBL" id="CP020953">
    <property type="protein sequence ID" value="AWI04630.1"/>
    <property type="molecule type" value="Genomic_DNA"/>
</dbReference>
<keyword evidence="4" id="KW-1003">Cell membrane</keyword>
<evidence type="ECO:0000256" key="6">
    <source>
        <dbReference type="ARBA" id="ARBA00022989"/>
    </source>
</evidence>
<gene>
    <name evidence="9" type="ORF">B9W14_09035</name>
</gene>
<feature type="transmembrane region" description="Helical" evidence="8">
    <location>
        <begin position="317"/>
        <end position="342"/>
    </location>
</feature>
<dbReference type="Proteomes" id="UP000244910">
    <property type="component" value="Chromosome"/>
</dbReference>
<feature type="transmembrane region" description="Helical" evidence="8">
    <location>
        <begin position="164"/>
        <end position="182"/>
    </location>
</feature>
<dbReference type="InterPro" id="IPR002549">
    <property type="entry name" value="AI-2E-like"/>
</dbReference>
<dbReference type="GO" id="GO:0005886">
    <property type="term" value="C:plasma membrane"/>
    <property type="evidence" value="ECO:0007669"/>
    <property type="project" value="UniProtKB-SubCell"/>
</dbReference>
<evidence type="ECO:0000313" key="9">
    <source>
        <dbReference type="EMBL" id="AWI04630.1"/>
    </source>
</evidence>
<keyword evidence="3" id="KW-0813">Transport</keyword>
<dbReference type="PANTHER" id="PTHR21716">
    <property type="entry name" value="TRANSMEMBRANE PROTEIN"/>
    <property type="match status" value="1"/>
</dbReference>
<feature type="transmembrane region" description="Helical" evidence="8">
    <location>
        <begin position="223"/>
        <end position="240"/>
    </location>
</feature>
<dbReference type="AlphaFoldDB" id="A0A2U8DPN8"/>
<keyword evidence="7 8" id="KW-0472">Membrane</keyword>
<name>A0A2U8DPN8_9CLOT</name>
<feature type="transmembrane region" description="Helical" evidence="8">
    <location>
        <begin position="36"/>
        <end position="55"/>
    </location>
</feature>
<evidence type="ECO:0000256" key="8">
    <source>
        <dbReference type="SAM" id="Phobius"/>
    </source>
</evidence>
<keyword evidence="5 8" id="KW-0812">Transmembrane</keyword>
<comment type="similarity">
    <text evidence="2">Belongs to the autoinducer-2 exporter (AI-2E) (TC 2.A.86) family.</text>
</comment>
<dbReference type="KEGG" id="cdrk:B9W14_09035"/>
<evidence type="ECO:0000256" key="2">
    <source>
        <dbReference type="ARBA" id="ARBA00009773"/>
    </source>
</evidence>
<evidence type="ECO:0000313" key="10">
    <source>
        <dbReference type="Proteomes" id="UP000244910"/>
    </source>
</evidence>
<keyword evidence="10" id="KW-1185">Reference proteome</keyword>
<proteinExistence type="inferred from homology"/>
<evidence type="ECO:0000256" key="7">
    <source>
        <dbReference type="ARBA" id="ARBA00023136"/>
    </source>
</evidence>
<feature type="transmembrane region" description="Helical" evidence="8">
    <location>
        <begin position="281"/>
        <end position="305"/>
    </location>
</feature>
<sequence length="356" mass="40792">MILNNKLIKILIIINLLFLSIILFSKIHFIFKIIRTLYKCILVPIIISVFLYYILKPLNNIFNKKGINKSISSLLTLIISLIAALLILYFFIRYAILEFNELSKNIHNLSPNTNTIASQNPINSIVNEIYKSININELIKITNNMMINYTQKFQSSIYKNINDIVDAFSKILLVLLILFFLLKDGFKFRDKFIDLFPEKYKDFLSETLCNVDKALNAYVTGQLMVALSLSIMIYIGYKIIGMPNALIWSFFTFILGFIPFIGFFISMIIPSIIAISKGIYMIIKLSIVFITVQTLKGRVVVPLIMSSTLKIHPLTDIFLVVTAVSYGGPMAAFIIVPLYAMLKVIVLKLYKYRIIK</sequence>
<feature type="transmembrane region" description="Helical" evidence="8">
    <location>
        <begin position="246"/>
        <end position="269"/>
    </location>
</feature>
<accession>A0A2U8DPN8</accession>
<dbReference type="RefSeq" id="WP_084572253.1">
    <property type="nucleotide sequence ID" value="NZ_CP020953.1"/>
</dbReference>
<feature type="transmembrane region" description="Helical" evidence="8">
    <location>
        <begin position="7"/>
        <end position="30"/>
    </location>
</feature>
<dbReference type="Pfam" id="PF01594">
    <property type="entry name" value="AI-2E_transport"/>
    <property type="match status" value="1"/>
</dbReference>
<evidence type="ECO:0000256" key="3">
    <source>
        <dbReference type="ARBA" id="ARBA00022448"/>
    </source>
</evidence>
<evidence type="ECO:0000256" key="5">
    <source>
        <dbReference type="ARBA" id="ARBA00022692"/>
    </source>
</evidence>
<comment type="subcellular location">
    <subcellularLocation>
        <location evidence="1">Cell membrane</location>
        <topology evidence="1">Multi-pass membrane protein</topology>
    </subcellularLocation>
</comment>